<sequence length="90" mass="9736">MHERHSSCSLAAGSPGASSDTQLICGVFLGSLVPQASEHLRFDSWPRHWSIGLKTGQNYKISLPALKTPEAAVDRPPSGGAWFIKELVYS</sequence>
<accession>A0A4Y1ZGN0</accession>
<evidence type="ECO:0000313" key="2">
    <source>
        <dbReference type="Proteomes" id="UP000319716"/>
    </source>
</evidence>
<reference evidence="1 2" key="1">
    <citation type="submission" date="2017-11" db="EMBL/GenBank/DDBJ databases">
        <title>Draft Genome Sequence of Sporolactobacillus inulinus NBRC 111894 Isolated from Koso, a Japanese Sugar-Vegetable Fermented Beverage.</title>
        <authorList>
            <person name="Chiou T.Y."/>
            <person name="Oshima K."/>
            <person name="Suda W."/>
            <person name="Hattori M."/>
            <person name="Takahashi T."/>
        </authorList>
    </citation>
    <scope>NUCLEOTIDE SEQUENCE [LARGE SCALE GENOMIC DNA]</scope>
    <source>
        <strain evidence="1 2">NBRC111894</strain>
    </source>
</reference>
<proteinExistence type="predicted"/>
<dbReference type="EMBL" id="BEXB01000044">
    <property type="protein sequence ID" value="GAY78265.1"/>
    <property type="molecule type" value="Genomic_DNA"/>
</dbReference>
<dbReference type="AlphaFoldDB" id="A0A4Y1ZGN0"/>
<name>A0A4Y1ZGN0_9BACL</name>
<organism evidence="1 2">
    <name type="scientific">Sporolactobacillus inulinus</name>
    <dbReference type="NCBI Taxonomy" id="2078"/>
    <lineage>
        <taxon>Bacteria</taxon>
        <taxon>Bacillati</taxon>
        <taxon>Bacillota</taxon>
        <taxon>Bacilli</taxon>
        <taxon>Bacillales</taxon>
        <taxon>Sporolactobacillaceae</taxon>
        <taxon>Sporolactobacillus</taxon>
    </lineage>
</organism>
<gene>
    <name evidence="1" type="ORF">NBRC111894_3819</name>
</gene>
<comment type="caution">
    <text evidence="1">The sequence shown here is derived from an EMBL/GenBank/DDBJ whole genome shotgun (WGS) entry which is preliminary data.</text>
</comment>
<evidence type="ECO:0000313" key="1">
    <source>
        <dbReference type="EMBL" id="GAY78265.1"/>
    </source>
</evidence>
<protein>
    <submittedName>
        <fullName evidence="1">Uncharacterized protein</fullName>
    </submittedName>
</protein>
<dbReference type="Proteomes" id="UP000319716">
    <property type="component" value="Unassembled WGS sequence"/>
</dbReference>